<dbReference type="InterPro" id="IPR049445">
    <property type="entry name" value="TetR_SbtR-like_C"/>
</dbReference>
<dbReference type="PRINTS" id="PR00455">
    <property type="entry name" value="HTHTETR"/>
</dbReference>
<feature type="domain" description="HTH tetR-type" evidence="5">
    <location>
        <begin position="15"/>
        <end position="74"/>
    </location>
</feature>
<reference evidence="6 7" key="1">
    <citation type="submission" date="2021-01" db="EMBL/GenBank/DDBJ databases">
        <title>Genomics of switchgrass bacterial isolates.</title>
        <authorList>
            <person name="Shade A."/>
        </authorList>
    </citation>
    <scope>NUCLEOTIDE SEQUENCE [LARGE SCALE GENOMIC DNA]</scope>
    <source>
        <strain evidence="6 7">PvP111</strain>
    </source>
</reference>
<protein>
    <submittedName>
        <fullName evidence="6">AcrR family transcriptional regulator</fullName>
    </submittedName>
</protein>
<dbReference type="PROSITE" id="PS50977">
    <property type="entry name" value="HTH_TETR_2"/>
    <property type="match status" value="1"/>
</dbReference>
<dbReference type="Gene3D" id="1.10.357.10">
    <property type="entry name" value="Tetracycline Repressor, domain 2"/>
    <property type="match status" value="1"/>
</dbReference>
<dbReference type="SUPFAM" id="SSF46689">
    <property type="entry name" value="Homeodomain-like"/>
    <property type="match status" value="1"/>
</dbReference>
<dbReference type="PANTHER" id="PTHR30055:SF234">
    <property type="entry name" value="HTH-TYPE TRANSCRIPTIONAL REGULATOR BETI"/>
    <property type="match status" value="1"/>
</dbReference>
<evidence type="ECO:0000313" key="7">
    <source>
        <dbReference type="Proteomes" id="UP000703038"/>
    </source>
</evidence>
<comment type="caution">
    <text evidence="6">The sequence shown here is derived from an EMBL/GenBank/DDBJ whole genome shotgun (WGS) entry which is preliminary data.</text>
</comment>
<dbReference type="EMBL" id="JAFBBK010000001">
    <property type="protein sequence ID" value="MBM7415386.1"/>
    <property type="molecule type" value="Genomic_DNA"/>
</dbReference>
<accession>A0ABS2KUA4</accession>
<proteinExistence type="predicted"/>
<dbReference type="InterPro" id="IPR023772">
    <property type="entry name" value="DNA-bd_HTH_TetR-type_CS"/>
</dbReference>
<dbReference type="Pfam" id="PF21597">
    <property type="entry name" value="TetR_C_43"/>
    <property type="match status" value="1"/>
</dbReference>
<keyword evidence="3" id="KW-0804">Transcription</keyword>
<dbReference type="InterPro" id="IPR036271">
    <property type="entry name" value="Tet_transcr_reg_TetR-rel_C_sf"/>
</dbReference>
<name>A0ABS2KUA4_9NOCA</name>
<dbReference type="Proteomes" id="UP000703038">
    <property type="component" value="Unassembled WGS sequence"/>
</dbReference>
<keyword evidence="7" id="KW-1185">Reference proteome</keyword>
<gene>
    <name evidence="6" type="ORF">JOE42_002119</name>
</gene>
<evidence type="ECO:0000313" key="6">
    <source>
        <dbReference type="EMBL" id="MBM7415386.1"/>
    </source>
</evidence>
<dbReference type="InterPro" id="IPR009057">
    <property type="entry name" value="Homeodomain-like_sf"/>
</dbReference>
<keyword evidence="2 4" id="KW-0238">DNA-binding</keyword>
<evidence type="ECO:0000256" key="4">
    <source>
        <dbReference type="PROSITE-ProRule" id="PRU00335"/>
    </source>
</evidence>
<evidence type="ECO:0000256" key="2">
    <source>
        <dbReference type="ARBA" id="ARBA00023125"/>
    </source>
</evidence>
<keyword evidence="1" id="KW-0805">Transcription regulation</keyword>
<dbReference type="PANTHER" id="PTHR30055">
    <property type="entry name" value="HTH-TYPE TRANSCRIPTIONAL REGULATOR RUTR"/>
    <property type="match status" value="1"/>
</dbReference>
<dbReference type="RefSeq" id="WP_204868417.1">
    <property type="nucleotide sequence ID" value="NZ_JAFBBK010000001.1"/>
</dbReference>
<feature type="DNA-binding region" description="H-T-H motif" evidence="4">
    <location>
        <begin position="37"/>
        <end position="56"/>
    </location>
</feature>
<dbReference type="InterPro" id="IPR001647">
    <property type="entry name" value="HTH_TetR"/>
</dbReference>
<sequence length="220" mass="24203">MKPTTAAKPLRADAERNKLKIIDCARELLARKGLEITLDDVAARAGVGVGTVYRRFANKQELIDGILEQRLVDVLSRAEVAAEADDPWAAMVDFFEFLCRHMAADRGLGHVVLGCDDGLDRIAAVRSKLEPTIDTLIKRAQKAGKLRPDVQPGDLFTLVRMIVAGAEVADEVDEDNWRRYFALVIDSLAAVPDRSVPLPGRALTPDEILRVKSRLHGRAS</sequence>
<dbReference type="Pfam" id="PF00440">
    <property type="entry name" value="TetR_N"/>
    <property type="match status" value="1"/>
</dbReference>
<evidence type="ECO:0000256" key="3">
    <source>
        <dbReference type="ARBA" id="ARBA00023163"/>
    </source>
</evidence>
<evidence type="ECO:0000259" key="5">
    <source>
        <dbReference type="PROSITE" id="PS50977"/>
    </source>
</evidence>
<dbReference type="PROSITE" id="PS01081">
    <property type="entry name" value="HTH_TETR_1"/>
    <property type="match status" value="1"/>
</dbReference>
<dbReference type="InterPro" id="IPR050109">
    <property type="entry name" value="HTH-type_TetR-like_transc_reg"/>
</dbReference>
<dbReference type="SUPFAM" id="SSF48498">
    <property type="entry name" value="Tetracyclin repressor-like, C-terminal domain"/>
    <property type="match status" value="1"/>
</dbReference>
<evidence type="ECO:0000256" key="1">
    <source>
        <dbReference type="ARBA" id="ARBA00023015"/>
    </source>
</evidence>
<organism evidence="6 7">
    <name type="scientific">Rhodococcoides corynebacterioides</name>
    <dbReference type="NCBI Taxonomy" id="53972"/>
    <lineage>
        <taxon>Bacteria</taxon>
        <taxon>Bacillati</taxon>
        <taxon>Actinomycetota</taxon>
        <taxon>Actinomycetes</taxon>
        <taxon>Mycobacteriales</taxon>
        <taxon>Nocardiaceae</taxon>
        <taxon>Rhodococcoides</taxon>
    </lineage>
</organism>